<proteinExistence type="predicted"/>
<comment type="caution">
    <text evidence="1">The sequence shown here is derived from an EMBL/GenBank/DDBJ whole genome shotgun (WGS) entry which is preliminary data.</text>
</comment>
<dbReference type="Proteomes" id="UP000004834">
    <property type="component" value="Unassembled WGS sequence"/>
</dbReference>
<evidence type="ECO:0000313" key="2">
    <source>
        <dbReference type="Proteomes" id="UP000004834"/>
    </source>
</evidence>
<name>A0AAV3F6N3_9FLAO</name>
<organism evidence="1 2">
    <name type="scientific">Myroides odoratimimus CIP 101113</name>
    <dbReference type="NCBI Taxonomy" id="883154"/>
    <lineage>
        <taxon>Bacteria</taxon>
        <taxon>Pseudomonadati</taxon>
        <taxon>Bacteroidota</taxon>
        <taxon>Flavobacteriia</taxon>
        <taxon>Flavobacteriales</taxon>
        <taxon>Flavobacteriaceae</taxon>
        <taxon>Myroides</taxon>
    </lineage>
</organism>
<accession>A0AAV3F6N3</accession>
<reference evidence="1 2" key="1">
    <citation type="submission" date="2011-11" db="EMBL/GenBank/DDBJ databases">
        <title>The Genome Sequence of Myroides odoratimimus CIP 101113.</title>
        <authorList>
            <person name="Earl A."/>
            <person name="Ward D."/>
            <person name="Feldgarden M."/>
            <person name="Gevers D."/>
            <person name="Huys G."/>
            <person name="Young S.K."/>
            <person name="Zeng Q."/>
            <person name="Gargeya S."/>
            <person name="Fitzgerald M."/>
            <person name="Haas B."/>
            <person name="Abouelleil A."/>
            <person name="Alvarado L."/>
            <person name="Arachchi H.M."/>
            <person name="Berlin A."/>
            <person name="Brown A."/>
            <person name="Chapman S.B."/>
            <person name="Chen Z."/>
            <person name="Dunbar C."/>
            <person name="Freedman E."/>
            <person name="Gearin G."/>
            <person name="Goldberg J."/>
            <person name="Griggs A."/>
            <person name="Gujja S."/>
            <person name="Heiman D."/>
            <person name="Howarth C."/>
            <person name="Larson L."/>
            <person name="Lui A."/>
            <person name="MacDonald P.J.P."/>
            <person name="Montmayeur A."/>
            <person name="Murphy C."/>
            <person name="Neiman D."/>
            <person name="Pearson M."/>
            <person name="Priest M."/>
            <person name="Roberts A."/>
            <person name="Saif S."/>
            <person name="Shea T."/>
            <person name="Shenoy N."/>
            <person name="Sisk P."/>
            <person name="Stolte C."/>
            <person name="Sykes S."/>
            <person name="Wortman J."/>
            <person name="Nusbaum C."/>
            <person name="Birren B."/>
        </authorList>
    </citation>
    <scope>NUCLEOTIDE SEQUENCE [LARGE SCALE GENOMIC DNA]</scope>
    <source>
        <strain evidence="1 2">CIP 101113</strain>
    </source>
</reference>
<dbReference type="EMBL" id="AGEE01000008">
    <property type="protein sequence ID" value="EHO13854.1"/>
    <property type="molecule type" value="Genomic_DNA"/>
</dbReference>
<sequence length="164" mass="18274">MSMLSKIPAGFSICKIYLDFDGLVFSELGNNFSNSVDAGTNWIATHFGKSSVSFKEESFNGVPGLAFKQTLTIKLPYLDKSLAKRTHLFHSVKNIKIAFNNGQEISIGRNDIRQNRPPKIESKSDGNFLIVEFYTESMMATGIIITDEKYLGFPEILPINLDVA</sequence>
<dbReference type="AlphaFoldDB" id="A0AAV3F6N3"/>
<evidence type="ECO:0000313" key="1">
    <source>
        <dbReference type="EMBL" id="EHO13854.1"/>
    </source>
</evidence>
<protein>
    <submittedName>
        <fullName evidence="1">Uncharacterized protein</fullName>
    </submittedName>
</protein>
<gene>
    <name evidence="1" type="ORF">HMPREF9715_00928</name>
</gene>